<feature type="signal peptide" evidence="1">
    <location>
        <begin position="1"/>
        <end position="17"/>
    </location>
</feature>
<accession>A0ABU3BLW8</accession>
<organism evidence="3 4">
    <name type="scientific">Rubrivirga litoralis</name>
    <dbReference type="NCBI Taxonomy" id="3075598"/>
    <lineage>
        <taxon>Bacteria</taxon>
        <taxon>Pseudomonadati</taxon>
        <taxon>Rhodothermota</taxon>
        <taxon>Rhodothermia</taxon>
        <taxon>Rhodothermales</taxon>
        <taxon>Rubricoccaceae</taxon>
        <taxon>Rubrivirga</taxon>
    </lineage>
</organism>
<protein>
    <submittedName>
        <fullName evidence="3">YceI family protein</fullName>
    </submittedName>
</protein>
<proteinExistence type="predicted"/>
<reference evidence="3 4" key="1">
    <citation type="submission" date="2023-09" db="EMBL/GenBank/DDBJ databases">
        <authorList>
            <person name="Rey-Velasco X."/>
        </authorList>
    </citation>
    <scope>NUCLEOTIDE SEQUENCE [LARGE SCALE GENOMIC DNA]</scope>
    <source>
        <strain evidence="3 4">F394</strain>
    </source>
</reference>
<evidence type="ECO:0000259" key="2">
    <source>
        <dbReference type="SMART" id="SM00867"/>
    </source>
</evidence>
<keyword evidence="4" id="KW-1185">Reference proteome</keyword>
<dbReference type="InterPro" id="IPR007372">
    <property type="entry name" value="Lipid/polyisoprenoid-bd_YceI"/>
</dbReference>
<dbReference type="RefSeq" id="WP_311661281.1">
    <property type="nucleotide sequence ID" value="NZ_JAVRHT010000001.1"/>
</dbReference>
<dbReference type="InterPro" id="IPR036761">
    <property type="entry name" value="TTHA0802/YceI-like_sf"/>
</dbReference>
<evidence type="ECO:0000313" key="4">
    <source>
        <dbReference type="Proteomes" id="UP001267426"/>
    </source>
</evidence>
<gene>
    <name evidence="3" type="ORF">RM540_00845</name>
</gene>
<dbReference type="Pfam" id="PF04264">
    <property type="entry name" value="YceI"/>
    <property type="match status" value="1"/>
</dbReference>
<evidence type="ECO:0000256" key="1">
    <source>
        <dbReference type="SAM" id="SignalP"/>
    </source>
</evidence>
<evidence type="ECO:0000313" key="3">
    <source>
        <dbReference type="EMBL" id="MDT0630282.1"/>
    </source>
</evidence>
<dbReference type="PROSITE" id="PS51257">
    <property type="entry name" value="PROKAR_LIPOPROTEIN"/>
    <property type="match status" value="1"/>
</dbReference>
<name>A0ABU3BLW8_9BACT</name>
<feature type="chain" id="PRO_5045567560" evidence="1">
    <location>
        <begin position="18"/>
        <end position="223"/>
    </location>
</feature>
<keyword evidence="1" id="KW-0732">Signal</keyword>
<dbReference type="SUPFAM" id="SSF101874">
    <property type="entry name" value="YceI-like"/>
    <property type="match status" value="1"/>
</dbReference>
<dbReference type="SMART" id="SM00867">
    <property type="entry name" value="YceI"/>
    <property type="match status" value="1"/>
</dbReference>
<dbReference type="Gene3D" id="2.40.128.110">
    <property type="entry name" value="Lipid/polyisoprenoid-binding, YceI-like"/>
    <property type="match status" value="1"/>
</dbReference>
<dbReference type="PANTHER" id="PTHR34406">
    <property type="entry name" value="PROTEIN YCEI"/>
    <property type="match status" value="1"/>
</dbReference>
<dbReference type="PANTHER" id="PTHR34406:SF1">
    <property type="entry name" value="PROTEIN YCEI"/>
    <property type="match status" value="1"/>
</dbReference>
<dbReference type="Proteomes" id="UP001267426">
    <property type="component" value="Unassembled WGS sequence"/>
</dbReference>
<dbReference type="EMBL" id="JAVRHT010000001">
    <property type="protein sequence ID" value="MDT0630282.1"/>
    <property type="molecule type" value="Genomic_DNA"/>
</dbReference>
<comment type="caution">
    <text evidence="3">The sequence shown here is derived from an EMBL/GenBank/DDBJ whole genome shotgun (WGS) entry which is preliminary data.</text>
</comment>
<feature type="domain" description="Lipid/polyisoprenoid-binding YceI-like" evidence="2">
    <location>
        <begin position="47"/>
        <end position="212"/>
    </location>
</feature>
<sequence>MTRSFLIPLAAAGLVLAGCGDVGDAPVAETTAVETATTGPITFTGSALPISATDSTVQWTGAKLTGNHLGGFRTVTGDVYVDDGQVTGADIEIDMTTVYSDDDRLTEHLSSADFFEVETYPVAQFQSSSIRPVTAADSLLPEAATHVVTGQLTMRDQTNQISFPAVIERTDDGATVEASFLIDRTKWGITYPGMQDDLINDQVRLELNVATGDAVADGPELAS</sequence>